<evidence type="ECO:0000256" key="2">
    <source>
        <dbReference type="ARBA" id="ARBA00022475"/>
    </source>
</evidence>
<dbReference type="Proteomes" id="UP000626148">
    <property type="component" value="Unassembled WGS sequence"/>
</dbReference>
<evidence type="ECO:0000313" key="7">
    <source>
        <dbReference type="EMBL" id="GGX65978.1"/>
    </source>
</evidence>
<dbReference type="AlphaFoldDB" id="A0A918KLD0"/>
<dbReference type="Pfam" id="PF01810">
    <property type="entry name" value="LysE"/>
    <property type="match status" value="1"/>
</dbReference>
<feature type="transmembrane region" description="Helical" evidence="6">
    <location>
        <begin position="40"/>
        <end position="64"/>
    </location>
</feature>
<feature type="transmembrane region" description="Helical" evidence="6">
    <location>
        <begin position="71"/>
        <end position="89"/>
    </location>
</feature>
<evidence type="ECO:0000256" key="6">
    <source>
        <dbReference type="SAM" id="Phobius"/>
    </source>
</evidence>
<evidence type="ECO:0000313" key="8">
    <source>
        <dbReference type="Proteomes" id="UP000626148"/>
    </source>
</evidence>
<comment type="caution">
    <text evidence="7">The sequence shown here is derived from an EMBL/GenBank/DDBJ whole genome shotgun (WGS) entry which is preliminary data.</text>
</comment>
<dbReference type="EMBL" id="BMXR01000010">
    <property type="protein sequence ID" value="GGX65978.1"/>
    <property type="molecule type" value="Genomic_DNA"/>
</dbReference>
<keyword evidence="5 6" id="KW-0472">Membrane</keyword>
<accession>A0A918KLD0</accession>
<evidence type="ECO:0000256" key="1">
    <source>
        <dbReference type="ARBA" id="ARBA00004651"/>
    </source>
</evidence>
<keyword evidence="3 6" id="KW-0812">Transmembrane</keyword>
<dbReference type="PANTHER" id="PTHR30086">
    <property type="entry name" value="ARGININE EXPORTER PROTEIN ARGO"/>
    <property type="match status" value="1"/>
</dbReference>
<organism evidence="7 8">
    <name type="scientific">Saccharospirillum salsuginis</name>
    <dbReference type="NCBI Taxonomy" id="418750"/>
    <lineage>
        <taxon>Bacteria</taxon>
        <taxon>Pseudomonadati</taxon>
        <taxon>Pseudomonadota</taxon>
        <taxon>Gammaproteobacteria</taxon>
        <taxon>Oceanospirillales</taxon>
        <taxon>Saccharospirillaceae</taxon>
        <taxon>Saccharospirillum</taxon>
    </lineage>
</organism>
<dbReference type="RefSeq" id="WP_189611469.1">
    <property type="nucleotide sequence ID" value="NZ_BMXR01000010.1"/>
</dbReference>
<dbReference type="GO" id="GO:0005886">
    <property type="term" value="C:plasma membrane"/>
    <property type="evidence" value="ECO:0007669"/>
    <property type="project" value="UniProtKB-SubCell"/>
</dbReference>
<keyword evidence="8" id="KW-1185">Reference proteome</keyword>
<evidence type="ECO:0000256" key="4">
    <source>
        <dbReference type="ARBA" id="ARBA00022989"/>
    </source>
</evidence>
<sequence>MTALWSLALLMGATLLAPGPNNLIVFHRSSQDSLRNVVMLVAGVQTGGVILIGFCWVGLSTFLLSYPAAMSVLKVLGLSYLVWVGMTLLRSSGQDAESTAAPVRYLGRFRFVEITVFQLLNPKAWLIMTSFMAGFADVSSSVSAAVLHAVVFWFVSGVTLMIWVGMGVSVRRFNRHPGVGRRIQRVTGGLLLVPASLGLLFVAYEAVASWP</sequence>
<keyword evidence="4 6" id="KW-1133">Transmembrane helix</keyword>
<dbReference type="InterPro" id="IPR001123">
    <property type="entry name" value="LeuE-type"/>
</dbReference>
<protein>
    <submittedName>
        <fullName evidence="7">Lysine transporter LysE</fullName>
    </submittedName>
</protein>
<evidence type="ECO:0000256" key="3">
    <source>
        <dbReference type="ARBA" id="ARBA00022692"/>
    </source>
</evidence>
<gene>
    <name evidence="7" type="ORF">GCM10007392_37000</name>
</gene>
<comment type="subcellular location">
    <subcellularLocation>
        <location evidence="1">Cell membrane</location>
        <topology evidence="1">Multi-pass membrane protein</topology>
    </subcellularLocation>
</comment>
<reference evidence="7" key="1">
    <citation type="journal article" date="2014" name="Int. J. Syst. Evol. Microbiol.">
        <title>Complete genome sequence of Corynebacterium casei LMG S-19264T (=DSM 44701T), isolated from a smear-ripened cheese.</title>
        <authorList>
            <consortium name="US DOE Joint Genome Institute (JGI-PGF)"/>
            <person name="Walter F."/>
            <person name="Albersmeier A."/>
            <person name="Kalinowski J."/>
            <person name="Ruckert C."/>
        </authorList>
    </citation>
    <scope>NUCLEOTIDE SEQUENCE</scope>
    <source>
        <strain evidence="7">KCTC 22169</strain>
    </source>
</reference>
<name>A0A918KLD0_9GAMM</name>
<feature type="transmembrane region" description="Helical" evidence="6">
    <location>
        <begin position="186"/>
        <end position="204"/>
    </location>
</feature>
<feature type="transmembrane region" description="Helical" evidence="6">
    <location>
        <begin position="145"/>
        <end position="165"/>
    </location>
</feature>
<reference evidence="7" key="2">
    <citation type="submission" date="2020-09" db="EMBL/GenBank/DDBJ databases">
        <authorList>
            <person name="Sun Q."/>
            <person name="Kim S."/>
        </authorList>
    </citation>
    <scope>NUCLEOTIDE SEQUENCE</scope>
    <source>
        <strain evidence="7">KCTC 22169</strain>
    </source>
</reference>
<keyword evidence="2" id="KW-1003">Cell membrane</keyword>
<dbReference type="GO" id="GO:0015171">
    <property type="term" value="F:amino acid transmembrane transporter activity"/>
    <property type="evidence" value="ECO:0007669"/>
    <property type="project" value="TreeGrafter"/>
</dbReference>
<proteinExistence type="predicted"/>
<dbReference type="PANTHER" id="PTHR30086:SF20">
    <property type="entry name" value="ARGININE EXPORTER PROTEIN ARGO-RELATED"/>
    <property type="match status" value="1"/>
</dbReference>
<evidence type="ECO:0000256" key="5">
    <source>
        <dbReference type="ARBA" id="ARBA00023136"/>
    </source>
</evidence>